<evidence type="ECO:0000313" key="2">
    <source>
        <dbReference type="Proteomes" id="UP000217696"/>
    </source>
</evidence>
<dbReference type="EMBL" id="AP017312">
    <property type="protein sequence ID" value="BAU27963.1"/>
    <property type="molecule type" value="Genomic_DNA"/>
</dbReference>
<dbReference type="AlphaFoldDB" id="A0A0U4WH17"/>
<evidence type="ECO:0000313" key="1">
    <source>
        <dbReference type="EMBL" id="BAU27963.1"/>
    </source>
</evidence>
<reference evidence="1 2" key="1">
    <citation type="submission" date="2015-12" db="EMBL/GenBank/DDBJ databases">
        <title>Genome sequence of Aneurinibacillus soli.</title>
        <authorList>
            <person name="Lee J.S."/>
            <person name="Lee K.C."/>
            <person name="Kim K.K."/>
            <person name="Lee B.W."/>
        </authorList>
    </citation>
    <scope>NUCLEOTIDE SEQUENCE [LARGE SCALE GENOMIC DNA]</scope>
    <source>
        <strain evidence="1 2">CB4</strain>
    </source>
</reference>
<sequence length="159" mass="18395">MNRFVYLALTLCISLFSCYAYVQLTSTLMLDPAYVESLQLPSNGDSMSIPLLGAFLSGIIQAFVHLFFHGLFLSACFLRLNKKKISLRAIIIQKDGWLAVSIRIVGYILIAILTLLFALDAPLYRWYEWQWYISTVLTLAAYLIWFVMIFRKNSERIYE</sequence>
<dbReference type="RefSeq" id="WP_096465719.1">
    <property type="nucleotide sequence ID" value="NZ_AP017312.1"/>
</dbReference>
<dbReference type="PROSITE" id="PS51257">
    <property type="entry name" value="PROKAR_LIPOPROTEIN"/>
    <property type="match status" value="1"/>
</dbReference>
<gene>
    <name evidence="1" type="ORF">CB4_02137</name>
</gene>
<name>A0A0U4WH17_9BACL</name>
<protein>
    <submittedName>
        <fullName evidence="1">Uncharacterized protein</fullName>
    </submittedName>
</protein>
<dbReference type="Proteomes" id="UP000217696">
    <property type="component" value="Chromosome"/>
</dbReference>
<accession>A0A0U4WH17</accession>
<organism evidence="1 2">
    <name type="scientific">Aneurinibacillus soli</name>
    <dbReference type="NCBI Taxonomy" id="1500254"/>
    <lineage>
        <taxon>Bacteria</taxon>
        <taxon>Bacillati</taxon>
        <taxon>Bacillota</taxon>
        <taxon>Bacilli</taxon>
        <taxon>Bacillales</taxon>
        <taxon>Paenibacillaceae</taxon>
        <taxon>Aneurinibacillus group</taxon>
        <taxon>Aneurinibacillus</taxon>
    </lineage>
</organism>
<dbReference type="KEGG" id="asoc:CB4_02137"/>
<proteinExistence type="predicted"/>
<keyword evidence="2" id="KW-1185">Reference proteome</keyword>